<dbReference type="AlphaFoldDB" id="A0A8B8HF98"/>
<keyword evidence="4" id="KW-1185">Reference proteome</keyword>
<dbReference type="InterPro" id="IPR033379">
    <property type="entry name" value="Acid_Pase_AS"/>
</dbReference>
<dbReference type="PANTHER" id="PTHR11567:SF135">
    <property type="entry name" value="GLUCOSE-1-PHOSPHATASE"/>
    <property type="match status" value="1"/>
</dbReference>
<dbReference type="Gene3D" id="3.40.50.1240">
    <property type="entry name" value="Phosphoglycerate mutase-like"/>
    <property type="match status" value="2"/>
</dbReference>
<dbReference type="RefSeq" id="XP_026483478.2">
    <property type="nucleotide sequence ID" value="XM_026627693.2"/>
</dbReference>
<dbReference type="InterPro" id="IPR050645">
    <property type="entry name" value="Histidine_acid_phosphatase"/>
</dbReference>
<proteinExistence type="inferred from homology"/>
<name>A0A8B8HF98_VANTA</name>
<dbReference type="OrthoDB" id="75078at2759"/>
<evidence type="ECO:0000256" key="1">
    <source>
        <dbReference type="ARBA" id="ARBA00000032"/>
    </source>
</evidence>
<comment type="catalytic activity">
    <reaction evidence="1">
        <text>a phosphate monoester + H2O = an alcohol + phosphate</text>
        <dbReference type="Rhea" id="RHEA:15017"/>
        <dbReference type="ChEBI" id="CHEBI:15377"/>
        <dbReference type="ChEBI" id="CHEBI:30879"/>
        <dbReference type="ChEBI" id="CHEBI:43474"/>
        <dbReference type="ChEBI" id="CHEBI:67140"/>
        <dbReference type="EC" id="3.1.3.2"/>
    </reaction>
</comment>
<evidence type="ECO:0000256" key="2">
    <source>
        <dbReference type="ARBA" id="ARBA00005375"/>
    </source>
</evidence>
<accession>A0A8B8HF98</accession>
<sequence>MRDKRETINTLCLILICVLIQVIVFVFIFFSNVPSMRLEQVVILSRHNVRTPLSKNLGRMTPQPWPHFKEKPGYLTEKGFVLEGYMGTFFFSWLHNEGLLSKNCPTDEEFYVYANSMQRTLLSAQAFVNNAFPDCNIIVHHTDLNKTDLIFNPVIHNSSAIFKDIALKEMKYVLDNLNLEQSYKSMENILNYKYSDLCKLENECDMNKDKNQLEILVGKKPKLSGPLKLCNEAIDDFLMSYYNGFPMEEVAWGKLNEKNKWHSVLDLTAGYHNVTFNTTQVSKDIAKPLLKYMTDIFNNKISNVVLLMGHDANINVILNAMSFKPYNLPDSFVSAPIGGKIVFQKWFDMTLNKYLLKINYVYQTNKQLRHGHVLSLKSPPNFALLELKYCKTDNNGFCLWDDFLRFLNKIYDNNYKALF</sequence>
<feature type="transmembrane region" description="Helical" evidence="3">
    <location>
        <begin position="12"/>
        <end position="30"/>
    </location>
</feature>
<evidence type="ECO:0000256" key="3">
    <source>
        <dbReference type="SAM" id="Phobius"/>
    </source>
</evidence>
<keyword evidence="3" id="KW-0472">Membrane</keyword>
<reference evidence="5" key="1">
    <citation type="submission" date="2025-08" db="UniProtKB">
        <authorList>
            <consortium name="RefSeq"/>
        </authorList>
    </citation>
    <scope>IDENTIFICATION</scope>
    <source>
        <tissue evidence="5">Whole body</tissue>
    </source>
</reference>
<dbReference type="SUPFAM" id="SSF53254">
    <property type="entry name" value="Phosphoglycerate mutase-like"/>
    <property type="match status" value="1"/>
</dbReference>
<dbReference type="InterPro" id="IPR029033">
    <property type="entry name" value="His_PPase_superfam"/>
</dbReference>
<dbReference type="GO" id="GO:0050308">
    <property type="term" value="F:sugar-phosphatase activity"/>
    <property type="evidence" value="ECO:0007669"/>
    <property type="project" value="TreeGrafter"/>
</dbReference>
<gene>
    <name evidence="5" type="primary">LOC113391659</name>
</gene>
<keyword evidence="3" id="KW-0812">Transmembrane</keyword>
<dbReference type="PROSITE" id="PS00778">
    <property type="entry name" value="HIS_ACID_PHOSPHAT_2"/>
    <property type="match status" value="1"/>
</dbReference>
<evidence type="ECO:0000313" key="5">
    <source>
        <dbReference type="RefSeq" id="XP_026483478.2"/>
    </source>
</evidence>
<comment type="similarity">
    <text evidence="2">Belongs to the histidine acid phosphatase family.</text>
</comment>
<protein>
    <submittedName>
        <fullName evidence="5">Glucose-1-phosphatase-like</fullName>
    </submittedName>
</protein>
<evidence type="ECO:0000313" key="4">
    <source>
        <dbReference type="Proteomes" id="UP001652626"/>
    </source>
</evidence>
<dbReference type="PANTHER" id="PTHR11567">
    <property type="entry name" value="ACID PHOSPHATASE-RELATED"/>
    <property type="match status" value="1"/>
</dbReference>
<dbReference type="Proteomes" id="UP001652626">
    <property type="component" value="Chromosome 30"/>
</dbReference>
<organism evidence="4 5">
    <name type="scientific">Vanessa tameamea</name>
    <name type="common">Kamehameha butterfly</name>
    <dbReference type="NCBI Taxonomy" id="334116"/>
    <lineage>
        <taxon>Eukaryota</taxon>
        <taxon>Metazoa</taxon>
        <taxon>Ecdysozoa</taxon>
        <taxon>Arthropoda</taxon>
        <taxon>Hexapoda</taxon>
        <taxon>Insecta</taxon>
        <taxon>Pterygota</taxon>
        <taxon>Neoptera</taxon>
        <taxon>Endopterygota</taxon>
        <taxon>Lepidoptera</taxon>
        <taxon>Glossata</taxon>
        <taxon>Ditrysia</taxon>
        <taxon>Papilionoidea</taxon>
        <taxon>Nymphalidae</taxon>
        <taxon>Nymphalinae</taxon>
        <taxon>Vanessa</taxon>
    </lineage>
</organism>
<keyword evidence="3" id="KW-1133">Transmembrane helix</keyword>
<dbReference type="InterPro" id="IPR000560">
    <property type="entry name" value="His_Pase_clade-2"/>
</dbReference>
<dbReference type="Pfam" id="PF00328">
    <property type="entry name" value="His_Phos_2"/>
    <property type="match status" value="1"/>
</dbReference>
<dbReference type="PROSITE" id="PS00616">
    <property type="entry name" value="HIS_ACID_PHOSPHAT_1"/>
    <property type="match status" value="1"/>
</dbReference>
<dbReference type="GeneID" id="113391659"/>
<dbReference type="CDD" id="cd07061">
    <property type="entry name" value="HP_HAP_like"/>
    <property type="match status" value="1"/>
</dbReference>
<dbReference type="OMA" id="EYLYQST"/>
<dbReference type="GO" id="GO:0003993">
    <property type="term" value="F:acid phosphatase activity"/>
    <property type="evidence" value="ECO:0007669"/>
    <property type="project" value="UniProtKB-EC"/>
</dbReference>